<dbReference type="OrthoDB" id="3038990at2759"/>
<reference evidence="3" key="1">
    <citation type="submission" date="2014-04" db="EMBL/GenBank/DDBJ databases">
        <title>Evolutionary Origins and Diversification of the Mycorrhizal Mutualists.</title>
        <authorList>
            <consortium name="DOE Joint Genome Institute"/>
            <consortium name="Mycorrhizal Genomics Consortium"/>
            <person name="Kohler A."/>
            <person name="Kuo A."/>
            <person name="Nagy L.G."/>
            <person name="Floudas D."/>
            <person name="Copeland A."/>
            <person name="Barry K.W."/>
            <person name="Cichocki N."/>
            <person name="Veneault-Fourrey C."/>
            <person name="LaButti K."/>
            <person name="Lindquist E.A."/>
            <person name="Lipzen A."/>
            <person name="Lundell T."/>
            <person name="Morin E."/>
            <person name="Murat C."/>
            <person name="Riley R."/>
            <person name="Ohm R."/>
            <person name="Sun H."/>
            <person name="Tunlid A."/>
            <person name="Henrissat B."/>
            <person name="Grigoriev I.V."/>
            <person name="Hibbett D.S."/>
            <person name="Martin F."/>
        </authorList>
    </citation>
    <scope>NUCLEOTIDE SEQUENCE [LARGE SCALE GENOMIC DNA]</scope>
    <source>
        <strain evidence="3">FD-334 SS-4</strain>
    </source>
</reference>
<proteinExistence type="predicted"/>
<dbReference type="STRING" id="945553.A0A0D2PDR2"/>
<feature type="transmembrane region" description="Helical" evidence="1">
    <location>
        <begin position="140"/>
        <end position="164"/>
    </location>
</feature>
<evidence type="ECO:0000256" key="1">
    <source>
        <dbReference type="SAM" id="Phobius"/>
    </source>
</evidence>
<feature type="transmembrane region" description="Helical" evidence="1">
    <location>
        <begin position="32"/>
        <end position="53"/>
    </location>
</feature>
<keyword evidence="1" id="KW-0812">Transmembrane</keyword>
<feature type="transmembrane region" description="Helical" evidence="1">
    <location>
        <begin position="184"/>
        <end position="205"/>
    </location>
</feature>
<evidence type="ECO:0000313" key="2">
    <source>
        <dbReference type="EMBL" id="KJA26661.1"/>
    </source>
</evidence>
<gene>
    <name evidence="2" type="ORF">HYPSUDRAFT_1063858</name>
</gene>
<keyword evidence="1" id="KW-0472">Membrane</keyword>
<name>A0A0D2PDR2_HYPSF</name>
<keyword evidence="1" id="KW-1133">Transmembrane helix</keyword>
<dbReference type="EMBL" id="KN817527">
    <property type="protein sequence ID" value="KJA26661.1"/>
    <property type="molecule type" value="Genomic_DNA"/>
</dbReference>
<feature type="transmembrane region" description="Helical" evidence="1">
    <location>
        <begin position="243"/>
        <end position="261"/>
    </location>
</feature>
<keyword evidence="3" id="KW-1185">Reference proteome</keyword>
<accession>A0A0D2PDR2</accession>
<feature type="transmembrane region" description="Helical" evidence="1">
    <location>
        <begin position="112"/>
        <end position="133"/>
    </location>
</feature>
<organism evidence="2 3">
    <name type="scientific">Hypholoma sublateritium (strain FD-334 SS-4)</name>
    <dbReference type="NCBI Taxonomy" id="945553"/>
    <lineage>
        <taxon>Eukaryota</taxon>
        <taxon>Fungi</taxon>
        <taxon>Dikarya</taxon>
        <taxon>Basidiomycota</taxon>
        <taxon>Agaricomycotina</taxon>
        <taxon>Agaricomycetes</taxon>
        <taxon>Agaricomycetidae</taxon>
        <taxon>Agaricales</taxon>
        <taxon>Agaricineae</taxon>
        <taxon>Strophariaceae</taxon>
        <taxon>Hypholoma</taxon>
    </lineage>
</organism>
<protein>
    <submittedName>
        <fullName evidence="2">Uncharacterized protein</fullName>
    </submittedName>
</protein>
<sequence>MNSTVVPQPPPNPLALLPNPFTPMAFLPPDIAVQYTINTYVIIAITTASLQIWDTISHLLDDYHLVRRNKVHLAMIVYFTSRAATLVYMLGYTVLSTAPIGRCALFNKIINFFYLISVPSSELLFFLHVRAVFIQNKPAVYFFMFLWICTMLSTMTPIIAAYTVAPFINIGPTRYCVGTLVPAYVGASAIVPLINDSILFFSLAWRLQSNVYIGADEKRQFKGVVAGTYLSRLQRALFQNGQAYFLSTVVLNISTVGLVYAKSIPVSYRDIMGFPCIVIMNIMASRIYRNVNSGAFHLKPNVSSNVSDTLRFNSNGHQVEEISLNQTASGNSVPVDTRFVGGLVRGKSSQSFNFVGDYGV</sequence>
<feature type="transmembrane region" description="Helical" evidence="1">
    <location>
        <begin position="73"/>
        <end position="92"/>
    </location>
</feature>
<dbReference type="Proteomes" id="UP000054270">
    <property type="component" value="Unassembled WGS sequence"/>
</dbReference>
<feature type="transmembrane region" description="Helical" evidence="1">
    <location>
        <begin position="267"/>
        <end position="284"/>
    </location>
</feature>
<dbReference type="AlphaFoldDB" id="A0A0D2PDR2"/>
<evidence type="ECO:0000313" key="3">
    <source>
        <dbReference type="Proteomes" id="UP000054270"/>
    </source>
</evidence>